<feature type="non-terminal residue" evidence="2">
    <location>
        <position position="1"/>
    </location>
</feature>
<feature type="domain" description="PDZ" evidence="1">
    <location>
        <begin position="3"/>
        <end position="53"/>
    </location>
</feature>
<dbReference type="InterPro" id="IPR036034">
    <property type="entry name" value="PDZ_sf"/>
</dbReference>
<dbReference type="InterPro" id="IPR001478">
    <property type="entry name" value="PDZ"/>
</dbReference>
<proteinExistence type="predicted"/>
<protein>
    <recommendedName>
        <fullName evidence="1">PDZ domain-containing protein</fullName>
    </recommendedName>
</protein>
<organism evidence="2">
    <name type="scientific">marine sediment metagenome</name>
    <dbReference type="NCBI Taxonomy" id="412755"/>
    <lineage>
        <taxon>unclassified sequences</taxon>
        <taxon>metagenomes</taxon>
        <taxon>ecological metagenomes</taxon>
    </lineage>
</organism>
<accession>A0A0F9JQ97</accession>
<dbReference type="AlphaFoldDB" id="A0A0F9JQ97"/>
<evidence type="ECO:0000313" key="2">
    <source>
        <dbReference type="EMBL" id="KKM72059.1"/>
    </source>
</evidence>
<dbReference type="SUPFAM" id="SSF50156">
    <property type="entry name" value="PDZ domain-like"/>
    <property type="match status" value="1"/>
</dbReference>
<dbReference type="Gene3D" id="2.30.42.10">
    <property type="match status" value="1"/>
</dbReference>
<name>A0A0F9JQ97_9ZZZZ</name>
<reference evidence="2" key="1">
    <citation type="journal article" date="2015" name="Nature">
        <title>Complex archaea that bridge the gap between prokaryotes and eukaryotes.</title>
        <authorList>
            <person name="Spang A."/>
            <person name="Saw J.H."/>
            <person name="Jorgensen S.L."/>
            <person name="Zaremba-Niedzwiedzka K."/>
            <person name="Martijn J."/>
            <person name="Lind A.E."/>
            <person name="van Eijk R."/>
            <person name="Schleper C."/>
            <person name="Guy L."/>
            <person name="Ettema T.J."/>
        </authorList>
    </citation>
    <scope>NUCLEOTIDE SEQUENCE</scope>
</reference>
<sequence length="59" mass="6556">ACDAGIIIGDRIVTLDGIVVRNKTDLRDALETVEIGRSVKLRVVRSGVTMELDFITRER</sequence>
<gene>
    <name evidence="2" type="ORF">LCGC14_1424220</name>
</gene>
<comment type="caution">
    <text evidence="2">The sequence shown here is derived from an EMBL/GenBank/DDBJ whole genome shotgun (WGS) entry which is preliminary data.</text>
</comment>
<dbReference type="Pfam" id="PF13180">
    <property type="entry name" value="PDZ_2"/>
    <property type="match status" value="1"/>
</dbReference>
<dbReference type="EMBL" id="LAZR01009533">
    <property type="protein sequence ID" value="KKM72059.1"/>
    <property type="molecule type" value="Genomic_DNA"/>
</dbReference>
<evidence type="ECO:0000259" key="1">
    <source>
        <dbReference type="Pfam" id="PF13180"/>
    </source>
</evidence>